<organism evidence="2 3">
    <name type="scientific">Actinokineospora globicatena</name>
    <dbReference type="NCBI Taxonomy" id="103729"/>
    <lineage>
        <taxon>Bacteria</taxon>
        <taxon>Bacillati</taxon>
        <taxon>Actinomycetota</taxon>
        <taxon>Actinomycetes</taxon>
        <taxon>Pseudonocardiales</taxon>
        <taxon>Pseudonocardiaceae</taxon>
        <taxon>Actinokineospora</taxon>
    </lineage>
</organism>
<sequence length="187" mass="20421">MTRVGIIIGSTRPGRKGEAVAQWVHELATQRGDATYEVVDLADFALPHLDEPVPAAMGSDYANDHTKRWAEAVASYDGFVFVTPEYNHGTTGVLKNAIDFLYHEWKNKSAGFVGYGLVGATRAVEHLRLVVAELHIADVRDQVALSMFTDFDANGNLTPGDHHAPTLTKLLDQVVTWGQALAPLRAK</sequence>
<dbReference type="RefSeq" id="WP_285607687.1">
    <property type="nucleotide sequence ID" value="NZ_BSSD01000001.1"/>
</dbReference>
<dbReference type="EMBL" id="BSSD01000001">
    <property type="protein sequence ID" value="GLW90017.1"/>
    <property type="molecule type" value="Genomic_DNA"/>
</dbReference>
<dbReference type="GO" id="GO:0005829">
    <property type="term" value="C:cytosol"/>
    <property type="evidence" value="ECO:0007669"/>
    <property type="project" value="TreeGrafter"/>
</dbReference>
<accession>A0A9W6V638</accession>
<dbReference type="Proteomes" id="UP001165042">
    <property type="component" value="Unassembled WGS sequence"/>
</dbReference>
<reference evidence="2" key="1">
    <citation type="submission" date="2023-02" db="EMBL/GenBank/DDBJ databases">
        <title>Actinokineospora globicatena NBRC 15670.</title>
        <authorList>
            <person name="Ichikawa N."/>
            <person name="Sato H."/>
            <person name="Tonouchi N."/>
        </authorList>
    </citation>
    <scope>NUCLEOTIDE SEQUENCE</scope>
    <source>
        <strain evidence="2">NBRC 15670</strain>
    </source>
</reference>
<dbReference type="PANTHER" id="PTHR30543">
    <property type="entry name" value="CHROMATE REDUCTASE"/>
    <property type="match status" value="1"/>
</dbReference>
<dbReference type="InterPro" id="IPR050712">
    <property type="entry name" value="NAD(P)H-dep_reductase"/>
</dbReference>
<feature type="domain" description="NADPH-dependent FMN reductase-like" evidence="1">
    <location>
        <begin position="3"/>
        <end position="149"/>
    </location>
</feature>
<dbReference type="GO" id="GO:0010181">
    <property type="term" value="F:FMN binding"/>
    <property type="evidence" value="ECO:0007669"/>
    <property type="project" value="TreeGrafter"/>
</dbReference>
<name>A0A9W6V638_9PSEU</name>
<evidence type="ECO:0000259" key="1">
    <source>
        <dbReference type="Pfam" id="PF03358"/>
    </source>
</evidence>
<dbReference type="Gene3D" id="3.40.50.360">
    <property type="match status" value="1"/>
</dbReference>
<gene>
    <name evidence="2" type="ORF">Aglo03_08330</name>
</gene>
<dbReference type="InterPro" id="IPR005025">
    <property type="entry name" value="FMN_Rdtase-like_dom"/>
</dbReference>
<dbReference type="PANTHER" id="PTHR30543:SF21">
    <property type="entry name" value="NAD(P)H-DEPENDENT FMN REDUCTASE LOT6"/>
    <property type="match status" value="1"/>
</dbReference>
<proteinExistence type="predicted"/>
<protein>
    <submittedName>
        <fullName evidence="2">FMN reductase</fullName>
    </submittedName>
</protein>
<dbReference type="InterPro" id="IPR029039">
    <property type="entry name" value="Flavoprotein-like_sf"/>
</dbReference>
<dbReference type="GO" id="GO:0016491">
    <property type="term" value="F:oxidoreductase activity"/>
    <property type="evidence" value="ECO:0007669"/>
    <property type="project" value="InterPro"/>
</dbReference>
<keyword evidence="3" id="KW-1185">Reference proteome</keyword>
<evidence type="ECO:0000313" key="2">
    <source>
        <dbReference type="EMBL" id="GLW90017.1"/>
    </source>
</evidence>
<comment type="caution">
    <text evidence="2">The sequence shown here is derived from an EMBL/GenBank/DDBJ whole genome shotgun (WGS) entry which is preliminary data.</text>
</comment>
<dbReference type="SUPFAM" id="SSF52218">
    <property type="entry name" value="Flavoproteins"/>
    <property type="match status" value="1"/>
</dbReference>
<dbReference type="Pfam" id="PF03358">
    <property type="entry name" value="FMN_red"/>
    <property type="match status" value="1"/>
</dbReference>
<evidence type="ECO:0000313" key="3">
    <source>
        <dbReference type="Proteomes" id="UP001165042"/>
    </source>
</evidence>
<dbReference type="AlphaFoldDB" id="A0A9W6V638"/>